<feature type="chain" id="PRO_5006033275" evidence="1">
    <location>
        <begin position="25"/>
        <end position="106"/>
    </location>
</feature>
<dbReference type="STRING" id="362413.RC62_2930"/>
<feature type="signal peptide" evidence="1">
    <location>
        <begin position="1"/>
        <end position="24"/>
    </location>
</feature>
<dbReference type="RefSeq" id="WP_055098487.1">
    <property type="nucleotide sequence ID" value="NZ_JRLF01000015.1"/>
</dbReference>
<dbReference type="PATRIC" id="fig|362413.3.peg.2880"/>
<sequence length="106" mass="11614">MKSKILILAAVVLFVVSCGTQKSAAVATTETPAAPITETAKAAPLTPELAEAKNLYENSCGRCHKLYEAKKFTQEEWKPILTRMQKKAKLDDTQIASISNYINSQL</sequence>
<dbReference type="SUPFAM" id="SSF46626">
    <property type="entry name" value="Cytochrome c"/>
    <property type="match status" value="1"/>
</dbReference>
<dbReference type="InterPro" id="IPR018588">
    <property type="entry name" value="Dihaem_cytochrome-c"/>
</dbReference>
<protein>
    <submittedName>
        <fullName evidence="2">Cytochrome c5</fullName>
    </submittedName>
</protein>
<keyword evidence="1" id="KW-0732">Signal</keyword>
<dbReference type="OrthoDB" id="679921at2"/>
<name>A0A0N8VLX8_9FLAO</name>
<accession>A0A0N8VLX8</accession>
<dbReference type="GO" id="GO:0020037">
    <property type="term" value="F:heme binding"/>
    <property type="evidence" value="ECO:0007669"/>
    <property type="project" value="InterPro"/>
</dbReference>
<evidence type="ECO:0000313" key="2">
    <source>
        <dbReference type="EMBL" id="KQB37764.1"/>
    </source>
</evidence>
<proteinExistence type="predicted"/>
<dbReference type="AlphaFoldDB" id="A0A0N8VLX8"/>
<dbReference type="GO" id="GO:0009055">
    <property type="term" value="F:electron transfer activity"/>
    <property type="evidence" value="ECO:0007669"/>
    <property type="project" value="InterPro"/>
</dbReference>
<evidence type="ECO:0000256" key="1">
    <source>
        <dbReference type="SAM" id="SignalP"/>
    </source>
</evidence>
<dbReference type="PROSITE" id="PS51257">
    <property type="entry name" value="PROKAR_LIPOPROTEIN"/>
    <property type="match status" value="1"/>
</dbReference>
<dbReference type="Proteomes" id="UP000050443">
    <property type="component" value="Unassembled WGS sequence"/>
</dbReference>
<dbReference type="Pfam" id="PF09626">
    <property type="entry name" value="DHC"/>
    <property type="match status" value="1"/>
</dbReference>
<dbReference type="EMBL" id="JRLF01000015">
    <property type="protein sequence ID" value="KQB37764.1"/>
    <property type="molecule type" value="Genomic_DNA"/>
</dbReference>
<evidence type="ECO:0000313" key="3">
    <source>
        <dbReference type="Proteomes" id="UP000050443"/>
    </source>
</evidence>
<dbReference type="InterPro" id="IPR036909">
    <property type="entry name" value="Cyt_c-like_dom_sf"/>
</dbReference>
<gene>
    <name evidence="2" type="ORF">RC62_2930</name>
</gene>
<comment type="caution">
    <text evidence="2">The sequence shown here is derived from an EMBL/GenBank/DDBJ whole genome shotgun (WGS) entry which is preliminary data.</text>
</comment>
<dbReference type="Gene3D" id="1.10.760.10">
    <property type="entry name" value="Cytochrome c-like domain"/>
    <property type="match status" value="1"/>
</dbReference>
<organism evidence="2 3">
    <name type="scientific">Flavobacterium aquidurense</name>
    <dbReference type="NCBI Taxonomy" id="362413"/>
    <lineage>
        <taxon>Bacteria</taxon>
        <taxon>Pseudomonadati</taxon>
        <taxon>Bacteroidota</taxon>
        <taxon>Flavobacteriia</taxon>
        <taxon>Flavobacteriales</taxon>
        <taxon>Flavobacteriaceae</taxon>
        <taxon>Flavobacterium</taxon>
    </lineage>
</organism>
<reference evidence="2 3" key="1">
    <citation type="submission" date="2014-09" db="EMBL/GenBank/DDBJ databases">
        <title>Genome sequence of Flavobacterium aquidurense RC62.</title>
        <authorList>
            <person name="Kim J.F."/>
            <person name="Kwak M.-J."/>
        </authorList>
    </citation>
    <scope>NUCLEOTIDE SEQUENCE [LARGE SCALE GENOMIC DNA]</scope>
    <source>
        <strain evidence="2 3">RC62</strain>
    </source>
</reference>